<dbReference type="GO" id="GO:0003677">
    <property type="term" value="F:DNA binding"/>
    <property type="evidence" value="ECO:0007669"/>
    <property type="project" value="UniProtKB-KW"/>
</dbReference>
<evidence type="ECO:0000256" key="2">
    <source>
        <dbReference type="ARBA" id="ARBA00023125"/>
    </source>
</evidence>
<dbReference type="EMBL" id="QASA01000001">
    <property type="protein sequence ID" value="RDC65295.1"/>
    <property type="molecule type" value="Genomic_DNA"/>
</dbReference>
<dbReference type="PANTHER" id="PTHR33154:SF15">
    <property type="entry name" value="REGULATORY PROTEIN ARSR"/>
    <property type="match status" value="1"/>
</dbReference>
<reference evidence="5 6" key="1">
    <citation type="submission" date="2018-04" db="EMBL/GenBank/DDBJ databases">
        <title>Adhaeribacter sp. HMF7616 genome sequencing and assembly.</title>
        <authorList>
            <person name="Kang H."/>
            <person name="Kang J."/>
            <person name="Cha I."/>
            <person name="Kim H."/>
            <person name="Joh K."/>
        </authorList>
    </citation>
    <scope>NUCLEOTIDE SEQUENCE [LARGE SCALE GENOMIC DNA]</scope>
    <source>
        <strain evidence="5 6">HMF7616</strain>
    </source>
</reference>
<keyword evidence="1" id="KW-0805">Transcription regulation</keyword>
<evidence type="ECO:0000256" key="3">
    <source>
        <dbReference type="ARBA" id="ARBA00023163"/>
    </source>
</evidence>
<evidence type="ECO:0000256" key="1">
    <source>
        <dbReference type="ARBA" id="ARBA00023015"/>
    </source>
</evidence>
<sequence>MVIKYFMGATKAQHFTEAQNQLANYAKALAHPARIAILQYLLKQQTCICSNLVEELPLAQATISQHLKELKAVGLIKGNVEGTSVCYCIDHEKWEEVRATFLLLFTGKVAHTNNCC</sequence>
<keyword evidence="3" id="KW-0804">Transcription</keyword>
<dbReference type="GO" id="GO:0003700">
    <property type="term" value="F:DNA-binding transcription factor activity"/>
    <property type="evidence" value="ECO:0007669"/>
    <property type="project" value="InterPro"/>
</dbReference>
<dbReference type="PANTHER" id="PTHR33154">
    <property type="entry name" value="TRANSCRIPTIONAL REGULATOR, ARSR FAMILY"/>
    <property type="match status" value="1"/>
</dbReference>
<dbReference type="CDD" id="cd00090">
    <property type="entry name" value="HTH_ARSR"/>
    <property type="match status" value="1"/>
</dbReference>
<dbReference type="InterPro" id="IPR001845">
    <property type="entry name" value="HTH_ArsR_DNA-bd_dom"/>
</dbReference>
<evidence type="ECO:0000313" key="5">
    <source>
        <dbReference type="EMBL" id="RDC65295.1"/>
    </source>
</evidence>
<dbReference type="InterPro" id="IPR051081">
    <property type="entry name" value="HTH_MetalResp_TranReg"/>
</dbReference>
<dbReference type="SUPFAM" id="SSF46785">
    <property type="entry name" value="Winged helix' DNA-binding domain"/>
    <property type="match status" value="1"/>
</dbReference>
<keyword evidence="2" id="KW-0238">DNA-binding</keyword>
<dbReference type="Gene3D" id="1.10.10.10">
    <property type="entry name" value="Winged helix-like DNA-binding domain superfamily/Winged helix DNA-binding domain"/>
    <property type="match status" value="1"/>
</dbReference>
<evidence type="ECO:0000259" key="4">
    <source>
        <dbReference type="PROSITE" id="PS50987"/>
    </source>
</evidence>
<dbReference type="InterPro" id="IPR036390">
    <property type="entry name" value="WH_DNA-bd_sf"/>
</dbReference>
<organism evidence="5 6">
    <name type="scientific">Adhaeribacter pallidiroseus</name>
    <dbReference type="NCBI Taxonomy" id="2072847"/>
    <lineage>
        <taxon>Bacteria</taxon>
        <taxon>Pseudomonadati</taxon>
        <taxon>Bacteroidota</taxon>
        <taxon>Cytophagia</taxon>
        <taxon>Cytophagales</taxon>
        <taxon>Hymenobacteraceae</taxon>
        <taxon>Adhaeribacter</taxon>
    </lineage>
</organism>
<gene>
    <name evidence="5" type="ORF">AHMF7616_03925</name>
</gene>
<name>A0A369QNN2_9BACT</name>
<evidence type="ECO:0000313" key="6">
    <source>
        <dbReference type="Proteomes" id="UP000253919"/>
    </source>
</evidence>
<dbReference type="InterPro" id="IPR011991">
    <property type="entry name" value="ArsR-like_HTH"/>
</dbReference>
<dbReference type="AlphaFoldDB" id="A0A369QNN2"/>
<dbReference type="PROSITE" id="PS50987">
    <property type="entry name" value="HTH_ARSR_2"/>
    <property type="match status" value="1"/>
</dbReference>
<protein>
    <recommendedName>
        <fullName evidence="4">HTH arsR-type domain-containing protein</fullName>
    </recommendedName>
</protein>
<comment type="caution">
    <text evidence="5">The sequence shown here is derived from an EMBL/GenBank/DDBJ whole genome shotgun (WGS) entry which is preliminary data.</text>
</comment>
<accession>A0A369QNN2</accession>
<feature type="domain" description="HTH arsR-type" evidence="4">
    <location>
        <begin position="14"/>
        <end position="116"/>
    </location>
</feature>
<keyword evidence="6" id="KW-1185">Reference proteome</keyword>
<dbReference type="InterPro" id="IPR036388">
    <property type="entry name" value="WH-like_DNA-bd_sf"/>
</dbReference>
<dbReference type="Proteomes" id="UP000253919">
    <property type="component" value="Unassembled WGS sequence"/>
</dbReference>
<proteinExistence type="predicted"/>
<dbReference type="Pfam" id="PF12840">
    <property type="entry name" value="HTH_20"/>
    <property type="match status" value="1"/>
</dbReference>
<dbReference type="NCBIfam" id="NF033788">
    <property type="entry name" value="HTH_metalloreg"/>
    <property type="match status" value="1"/>
</dbReference>
<dbReference type="PRINTS" id="PR00778">
    <property type="entry name" value="HTHARSR"/>
</dbReference>
<dbReference type="SMART" id="SM00418">
    <property type="entry name" value="HTH_ARSR"/>
    <property type="match status" value="1"/>
</dbReference>